<dbReference type="GO" id="GO:0019878">
    <property type="term" value="P:lysine biosynthetic process via aminoadipic acid"/>
    <property type="evidence" value="ECO:0007669"/>
    <property type="project" value="TreeGrafter"/>
</dbReference>
<dbReference type="SMART" id="SM01003">
    <property type="entry name" value="AlaDh_PNT_N"/>
    <property type="match status" value="1"/>
</dbReference>
<evidence type="ECO:0000313" key="4">
    <source>
        <dbReference type="EMBL" id="KAK2593348.1"/>
    </source>
</evidence>
<dbReference type="SUPFAM" id="SSF52283">
    <property type="entry name" value="Formate/glycerate dehydrogenase catalytic domain-like"/>
    <property type="match status" value="1"/>
</dbReference>
<dbReference type="Proteomes" id="UP001251528">
    <property type="component" value="Unassembled WGS sequence"/>
</dbReference>
<dbReference type="GO" id="GO:0005737">
    <property type="term" value="C:cytoplasm"/>
    <property type="evidence" value="ECO:0007669"/>
    <property type="project" value="TreeGrafter"/>
</dbReference>
<dbReference type="EMBL" id="JASWJB010000216">
    <property type="protein sequence ID" value="KAK2593348.1"/>
    <property type="molecule type" value="Genomic_DNA"/>
</dbReference>
<keyword evidence="5" id="KW-1185">Reference proteome</keyword>
<comment type="caution">
    <text evidence="4">The sequence shown here is derived from an EMBL/GenBank/DDBJ whole genome shotgun (WGS) entry which is preliminary data.</text>
</comment>
<dbReference type="Pfam" id="PF05222">
    <property type="entry name" value="AlaDh_PNT_N"/>
    <property type="match status" value="1"/>
</dbReference>
<evidence type="ECO:0000259" key="3">
    <source>
        <dbReference type="SMART" id="SM01003"/>
    </source>
</evidence>
<dbReference type="InterPro" id="IPR051168">
    <property type="entry name" value="AASS"/>
</dbReference>
<evidence type="ECO:0000256" key="2">
    <source>
        <dbReference type="ARBA" id="ARBA00023154"/>
    </source>
</evidence>
<keyword evidence="2" id="KW-0028">Amino-acid biosynthesis</keyword>
<organism evidence="4 5">
    <name type="scientific">Conoideocrella luteorostrata</name>
    <dbReference type="NCBI Taxonomy" id="1105319"/>
    <lineage>
        <taxon>Eukaryota</taxon>
        <taxon>Fungi</taxon>
        <taxon>Dikarya</taxon>
        <taxon>Ascomycota</taxon>
        <taxon>Pezizomycotina</taxon>
        <taxon>Sordariomycetes</taxon>
        <taxon>Hypocreomycetidae</taxon>
        <taxon>Hypocreales</taxon>
        <taxon>Clavicipitaceae</taxon>
        <taxon>Conoideocrella</taxon>
    </lineage>
</organism>
<dbReference type="EC" id="1.5.1.7" evidence="4"/>
<dbReference type="AlphaFoldDB" id="A0AAJ0CHV9"/>
<feature type="domain" description="Alanine dehydrogenase/pyridine nucleotide transhydrogenase N-terminal" evidence="3">
    <location>
        <begin position="7"/>
        <end position="101"/>
    </location>
</feature>
<dbReference type="PANTHER" id="PTHR11133">
    <property type="entry name" value="SACCHAROPINE DEHYDROGENASE"/>
    <property type="match status" value="1"/>
</dbReference>
<dbReference type="GO" id="GO:0004754">
    <property type="term" value="F:saccharopine dehydrogenase (NAD+, L-lysine-forming) activity"/>
    <property type="evidence" value="ECO:0007669"/>
    <property type="project" value="UniProtKB-EC"/>
</dbReference>
<reference evidence="4" key="1">
    <citation type="submission" date="2023-06" db="EMBL/GenBank/DDBJ databases">
        <title>Conoideocrella luteorostrata (Hypocreales: Clavicipitaceae), a potential biocontrol fungus for elongate hemlock scale in United States Christmas tree production areas.</title>
        <authorList>
            <person name="Barrett H."/>
            <person name="Lovett B."/>
            <person name="Macias A.M."/>
            <person name="Stajich J.E."/>
            <person name="Kasson M.T."/>
        </authorList>
    </citation>
    <scope>NUCLEOTIDE SEQUENCE</scope>
    <source>
        <strain evidence="4">ARSEF 14590</strain>
    </source>
</reference>
<keyword evidence="2" id="KW-0457">Lysine biosynthesis</keyword>
<sequence length="110" mass="12220">MSLPVIHLRSETKPKERRSPLSPETAKALLDAGYKVKVEDWADRIYKIDEFRAVGAEIVPAGSWRDAPKEDIILGLKEIESDGSMFYPVNWLINGPRSAIANSHRSSSAA</sequence>
<accession>A0AAJ0CHV9</accession>
<evidence type="ECO:0000256" key="1">
    <source>
        <dbReference type="ARBA" id="ARBA00023002"/>
    </source>
</evidence>
<evidence type="ECO:0000313" key="5">
    <source>
        <dbReference type="Proteomes" id="UP001251528"/>
    </source>
</evidence>
<dbReference type="PANTHER" id="PTHR11133:SF23">
    <property type="entry name" value="SACCHAROPINE DEHYDROGENASE [NAD(+), L-LYSINE-FORMING]"/>
    <property type="match status" value="1"/>
</dbReference>
<gene>
    <name evidence="4" type="primary">LYS1_2</name>
    <name evidence="4" type="ORF">QQS21_008958</name>
</gene>
<name>A0AAJ0CHV9_9HYPO</name>
<protein>
    <submittedName>
        <fullName evidence="4">Saccharopine dehydrogenase</fullName>
        <ecNumber evidence="4">1.5.1.7</ecNumber>
    </submittedName>
</protein>
<proteinExistence type="predicted"/>
<dbReference type="InterPro" id="IPR007886">
    <property type="entry name" value="AlaDH/PNT_N"/>
</dbReference>
<dbReference type="Gene3D" id="3.40.50.720">
    <property type="entry name" value="NAD(P)-binding Rossmann-like Domain"/>
    <property type="match status" value="1"/>
</dbReference>
<keyword evidence="1 4" id="KW-0560">Oxidoreductase</keyword>